<accession>U4UUN4</accession>
<dbReference type="InterPro" id="IPR013783">
    <property type="entry name" value="Ig-like_fold"/>
</dbReference>
<dbReference type="Pfam" id="PF12796">
    <property type="entry name" value="Ank_2"/>
    <property type="match status" value="2"/>
</dbReference>
<name>U4UUN4_DENPD</name>
<dbReference type="PANTHER" id="PTHR24169:SF28">
    <property type="entry name" value="NUCLEAR FACTOR NF-KAPPA-B P110 SUBUNIT"/>
    <property type="match status" value="1"/>
</dbReference>
<dbReference type="PANTHER" id="PTHR24169">
    <property type="entry name" value="NUCLEAR FACTOR NF-KAPPA-B PROTEIN"/>
    <property type="match status" value="1"/>
</dbReference>
<reference evidence="3 4" key="1">
    <citation type="journal article" date="2013" name="Genome Biol.">
        <title>Draft genome of the mountain pine beetle, Dendroctonus ponderosae Hopkins, a major forest pest.</title>
        <authorList>
            <person name="Keeling C.I."/>
            <person name="Yuen M.M."/>
            <person name="Liao N.Y."/>
            <person name="Docking T.R."/>
            <person name="Chan S.K."/>
            <person name="Taylor G.A."/>
            <person name="Palmquist D.L."/>
            <person name="Jackman S.D."/>
            <person name="Nguyen A."/>
            <person name="Li M."/>
            <person name="Henderson H."/>
            <person name="Janes J.K."/>
            <person name="Zhao Y."/>
            <person name="Pandoh P."/>
            <person name="Moore R."/>
            <person name="Sperling F.A."/>
            <person name="Huber D.P."/>
            <person name="Birol I."/>
            <person name="Jones S.J."/>
            <person name="Bohlmann J."/>
        </authorList>
    </citation>
    <scope>NUCLEOTIDE SEQUENCE</scope>
</reference>
<dbReference type="OrthoDB" id="10254686at2759"/>
<evidence type="ECO:0000313" key="4">
    <source>
        <dbReference type="Proteomes" id="UP000030742"/>
    </source>
</evidence>
<proteinExistence type="predicted"/>
<dbReference type="STRING" id="77166.U4UUN4"/>
<feature type="domain" description="IPT/TIG" evidence="2">
    <location>
        <begin position="1"/>
        <end position="96"/>
    </location>
</feature>
<dbReference type="InterPro" id="IPR002909">
    <property type="entry name" value="IPT_dom"/>
</dbReference>
<dbReference type="PROSITE" id="PS50088">
    <property type="entry name" value="ANK_REPEAT"/>
    <property type="match status" value="2"/>
</dbReference>
<evidence type="ECO:0000256" key="1">
    <source>
        <dbReference type="PROSITE-ProRule" id="PRU00023"/>
    </source>
</evidence>
<evidence type="ECO:0000313" key="3">
    <source>
        <dbReference type="EMBL" id="ERL93901.1"/>
    </source>
</evidence>
<dbReference type="InterPro" id="IPR032397">
    <property type="entry name" value="RHD_dimer"/>
</dbReference>
<dbReference type="GO" id="GO:0048731">
    <property type="term" value="P:system development"/>
    <property type="evidence" value="ECO:0007669"/>
    <property type="project" value="UniProtKB-ARBA"/>
</dbReference>
<feature type="repeat" description="ANK" evidence="1">
    <location>
        <begin position="266"/>
        <end position="298"/>
    </location>
</feature>
<gene>
    <name evidence="3" type="ORF">D910_11187</name>
</gene>
<dbReference type="Pfam" id="PF16179">
    <property type="entry name" value="RHD_dimer"/>
    <property type="match status" value="1"/>
</dbReference>
<sequence length="465" mass="53478">MDHCTSPAKGGQEIFLLVERVTKKNIQIRFFELNDDEQEVWQGWGKFSELDVHHQYAIVFKTPMYDRNPNITQPVKVYMELTVLKVNGKNSDLYQVTNFGLDPKDPGQMDMKHHPHTTVAEYAVNEFDTVDQNTVDCSPQASISDRLRNVYISGLTKNSKTISSKSVCDIMQSPNCCDVIKMEVLPEDLSKANRTYQELKNFIKSRDARERAPEMLQYHLGDHLNTRRSNALHVFVALNRKEEVTFLLKMLVLSRKFELTNIPNSEWLTPLHIAAHCRNDEFVEYLLQCKANPLIQDNNGRTALHMAIKSVASLSMLEMLLKKKFLNQLIDLEDYEGRTPLNLAIETRNLMAIKTLCLFGADVNKKHHKNGFTPLRHAIEMQYVEAIQLLLLHPMLDIGAQTDFQGLSPFQFAIMNSSSKEVMEIINKFAISKGIQIEVKKEIEDEEEDDEDMEEIHIVAKIRNL</sequence>
<dbReference type="InterPro" id="IPR002110">
    <property type="entry name" value="Ankyrin_rpt"/>
</dbReference>
<dbReference type="SMART" id="SM00248">
    <property type="entry name" value="ANK"/>
    <property type="match status" value="5"/>
</dbReference>
<dbReference type="InterPro" id="IPR036770">
    <property type="entry name" value="Ankyrin_rpt-contain_sf"/>
</dbReference>
<dbReference type="PROSITE" id="PS50297">
    <property type="entry name" value="ANK_REP_REGION"/>
    <property type="match status" value="1"/>
</dbReference>
<dbReference type="SUPFAM" id="SSF81296">
    <property type="entry name" value="E set domains"/>
    <property type="match status" value="1"/>
</dbReference>
<evidence type="ECO:0000259" key="2">
    <source>
        <dbReference type="SMART" id="SM00429"/>
    </source>
</evidence>
<organism evidence="3 4">
    <name type="scientific">Dendroctonus ponderosae</name>
    <name type="common">Mountain pine beetle</name>
    <dbReference type="NCBI Taxonomy" id="77166"/>
    <lineage>
        <taxon>Eukaryota</taxon>
        <taxon>Metazoa</taxon>
        <taxon>Ecdysozoa</taxon>
        <taxon>Arthropoda</taxon>
        <taxon>Hexapoda</taxon>
        <taxon>Insecta</taxon>
        <taxon>Pterygota</taxon>
        <taxon>Neoptera</taxon>
        <taxon>Endopterygota</taxon>
        <taxon>Coleoptera</taxon>
        <taxon>Polyphaga</taxon>
        <taxon>Cucujiformia</taxon>
        <taxon>Curculionidae</taxon>
        <taxon>Scolytinae</taxon>
        <taxon>Dendroctonus</taxon>
    </lineage>
</organism>
<dbReference type="SUPFAM" id="SSF48403">
    <property type="entry name" value="Ankyrin repeat"/>
    <property type="match status" value="1"/>
</dbReference>
<dbReference type="EMBL" id="KB632375">
    <property type="protein sequence ID" value="ERL93901.1"/>
    <property type="molecule type" value="Genomic_DNA"/>
</dbReference>
<dbReference type="InterPro" id="IPR000451">
    <property type="entry name" value="NFkB/Dor"/>
</dbReference>
<feature type="repeat" description="ANK" evidence="1">
    <location>
        <begin position="336"/>
        <end position="368"/>
    </location>
</feature>
<dbReference type="Gene3D" id="2.60.40.10">
    <property type="entry name" value="Immunoglobulins"/>
    <property type="match status" value="1"/>
</dbReference>
<dbReference type="GO" id="GO:0000981">
    <property type="term" value="F:DNA-binding transcription factor activity, RNA polymerase II-specific"/>
    <property type="evidence" value="ECO:0007669"/>
    <property type="project" value="TreeGrafter"/>
</dbReference>
<dbReference type="Proteomes" id="UP000030742">
    <property type="component" value="Unassembled WGS sequence"/>
</dbReference>
<dbReference type="GO" id="GO:0005737">
    <property type="term" value="C:cytoplasm"/>
    <property type="evidence" value="ECO:0007669"/>
    <property type="project" value="InterPro"/>
</dbReference>
<dbReference type="PRINTS" id="PR00057">
    <property type="entry name" value="NFKBTNSCPFCT"/>
</dbReference>
<dbReference type="InterPro" id="IPR014756">
    <property type="entry name" value="Ig_E-set"/>
</dbReference>
<protein>
    <recommendedName>
        <fullName evidence="2">IPT/TIG domain-containing protein</fullName>
    </recommendedName>
</protein>
<dbReference type="SMART" id="SM00429">
    <property type="entry name" value="IPT"/>
    <property type="match status" value="1"/>
</dbReference>
<dbReference type="Gene3D" id="1.25.40.20">
    <property type="entry name" value="Ankyrin repeat-containing domain"/>
    <property type="match status" value="1"/>
</dbReference>
<dbReference type="GO" id="GO:0048468">
    <property type="term" value="P:cell development"/>
    <property type="evidence" value="ECO:0007669"/>
    <property type="project" value="UniProtKB-ARBA"/>
</dbReference>
<dbReference type="GO" id="GO:0000978">
    <property type="term" value="F:RNA polymerase II cis-regulatory region sequence-specific DNA binding"/>
    <property type="evidence" value="ECO:0007669"/>
    <property type="project" value="TreeGrafter"/>
</dbReference>
<dbReference type="AlphaFoldDB" id="U4UUN4"/>
<keyword evidence="1" id="KW-0040">ANK repeat</keyword>